<keyword evidence="1" id="KW-1133">Transmembrane helix</keyword>
<evidence type="ECO:0000313" key="2">
    <source>
        <dbReference type="EMBL" id="UOR12818.1"/>
    </source>
</evidence>
<proteinExistence type="predicted"/>
<gene>
    <name evidence="2" type="ORF">MUO15_04700</name>
</gene>
<protein>
    <submittedName>
        <fullName evidence="2">Uncharacterized protein</fullName>
    </submittedName>
</protein>
<name>A0ABY4HD63_9BACI</name>
<accession>A0ABY4HD63</accession>
<reference evidence="2" key="1">
    <citation type="submission" date="2022-04" db="EMBL/GenBank/DDBJ databases">
        <title>Halobacillus sp. isolated from saltern.</title>
        <authorList>
            <person name="Won M."/>
            <person name="Lee C.-M."/>
            <person name="Woen H.-Y."/>
            <person name="Kwon S.-W."/>
        </authorList>
    </citation>
    <scope>NUCLEOTIDE SEQUENCE</scope>
    <source>
        <strain evidence="2">SSHM10-5</strain>
    </source>
</reference>
<evidence type="ECO:0000313" key="3">
    <source>
        <dbReference type="Proteomes" id="UP000830326"/>
    </source>
</evidence>
<dbReference type="EMBL" id="CP095075">
    <property type="protein sequence ID" value="UOR12818.1"/>
    <property type="molecule type" value="Genomic_DNA"/>
</dbReference>
<dbReference type="Proteomes" id="UP000830326">
    <property type="component" value="Chromosome"/>
</dbReference>
<keyword evidence="1" id="KW-0472">Membrane</keyword>
<organism evidence="2 3">
    <name type="scientific">Halobacillus amylolyticus</name>
    <dbReference type="NCBI Taxonomy" id="2932259"/>
    <lineage>
        <taxon>Bacteria</taxon>
        <taxon>Bacillati</taxon>
        <taxon>Bacillota</taxon>
        <taxon>Bacilli</taxon>
        <taxon>Bacillales</taxon>
        <taxon>Bacillaceae</taxon>
        <taxon>Halobacillus</taxon>
    </lineage>
</organism>
<feature type="transmembrane region" description="Helical" evidence="1">
    <location>
        <begin position="76"/>
        <end position="101"/>
    </location>
</feature>
<evidence type="ECO:0000256" key="1">
    <source>
        <dbReference type="SAM" id="Phobius"/>
    </source>
</evidence>
<feature type="transmembrane region" description="Helical" evidence="1">
    <location>
        <begin position="36"/>
        <end position="55"/>
    </location>
</feature>
<dbReference type="RefSeq" id="WP_245033888.1">
    <property type="nucleotide sequence ID" value="NZ_CP095075.1"/>
</dbReference>
<keyword evidence="1" id="KW-0812">Transmembrane</keyword>
<sequence length="120" mass="13228">MKKVWKISLVSFFIMASLILWMYFQTDLLGSDISWYAFVPAAIVMAATPGTNQILSLRNGYVKGPSVATKAVSGRFFAFILMIGAVALGLGTLMASSSIFFSVSKMDRRHLFDVFRNSNA</sequence>
<feature type="transmembrane region" description="Helical" evidence="1">
    <location>
        <begin position="7"/>
        <end position="24"/>
    </location>
</feature>
<keyword evidence="3" id="KW-1185">Reference proteome</keyword>